<sequence length="269" mass="28138">MNGSLAVNKHNLLEALRGALSADAAVRVPYEAALAAWEAAPGYATALLSVYESPPAGCGGAERLLAVLCLKAAVGRRWNERRSGEPAISDAEKAEVRARLLPATDEREPALASQLVLTAATIARLEGLAAWPALLPALTASCTRPAPLDAARGLSALYRVVKLQASRRLLAHRKAFFALSEQLHAPLASLRTSHARALLGRVQPLLGGPADQPIAGSGAGGEACALLAIKTERQLLLHGYARAHASQARGCNRDAAQMPAIYGVNAIHL</sequence>
<dbReference type="InterPro" id="IPR001494">
    <property type="entry name" value="Importin-beta_N"/>
</dbReference>
<dbReference type="RefSeq" id="XP_005783722.1">
    <property type="nucleotide sequence ID" value="XM_005783665.1"/>
</dbReference>
<dbReference type="GeneID" id="17276567"/>
<dbReference type="AlphaFoldDB" id="A0A0D3K6A8"/>
<keyword evidence="3" id="KW-0539">Nucleus</keyword>
<reference evidence="6" key="1">
    <citation type="journal article" date="2013" name="Nature">
        <title>Pan genome of the phytoplankton Emiliania underpins its global distribution.</title>
        <authorList>
            <person name="Read B.A."/>
            <person name="Kegel J."/>
            <person name="Klute M.J."/>
            <person name="Kuo A."/>
            <person name="Lefebvre S.C."/>
            <person name="Maumus F."/>
            <person name="Mayer C."/>
            <person name="Miller J."/>
            <person name="Monier A."/>
            <person name="Salamov A."/>
            <person name="Young J."/>
            <person name="Aguilar M."/>
            <person name="Claverie J.M."/>
            <person name="Frickenhaus S."/>
            <person name="Gonzalez K."/>
            <person name="Herman E.K."/>
            <person name="Lin Y.C."/>
            <person name="Napier J."/>
            <person name="Ogata H."/>
            <person name="Sarno A.F."/>
            <person name="Shmutz J."/>
            <person name="Schroeder D."/>
            <person name="de Vargas C."/>
            <person name="Verret F."/>
            <person name="von Dassow P."/>
            <person name="Valentin K."/>
            <person name="Van de Peer Y."/>
            <person name="Wheeler G."/>
            <person name="Dacks J.B."/>
            <person name="Delwiche C.F."/>
            <person name="Dyhrman S.T."/>
            <person name="Glockner G."/>
            <person name="John U."/>
            <person name="Richards T."/>
            <person name="Worden A.Z."/>
            <person name="Zhang X."/>
            <person name="Grigoriev I.V."/>
            <person name="Allen A.E."/>
            <person name="Bidle K."/>
            <person name="Borodovsky M."/>
            <person name="Bowler C."/>
            <person name="Brownlee C."/>
            <person name="Cock J.M."/>
            <person name="Elias M."/>
            <person name="Gladyshev V.N."/>
            <person name="Groth M."/>
            <person name="Guda C."/>
            <person name="Hadaegh A."/>
            <person name="Iglesias-Rodriguez M.D."/>
            <person name="Jenkins J."/>
            <person name="Jones B.M."/>
            <person name="Lawson T."/>
            <person name="Leese F."/>
            <person name="Lindquist E."/>
            <person name="Lobanov A."/>
            <person name="Lomsadze A."/>
            <person name="Malik S.B."/>
            <person name="Marsh M.E."/>
            <person name="Mackinder L."/>
            <person name="Mock T."/>
            <person name="Mueller-Roeber B."/>
            <person name="Pagarete A."/>
            <person name="Parker M."/>
            <person name="Probert I."/>
            <person name="Quesneville H."/>
            <person name="Raines C."/>
            <person name="Rensing S.A."/>
            <person name="Riano-Pachon D.M."/>
            <person name="Richier S."/>
            <person name="Rokitta S."/>
            <person name="Shiraiwa Y."/>
            <person name="Soanes D.M."/>
            <person name="van der Giezen M."/>
            <person name="Wahlund T.M."/>
            <person name="Williams B."/>
            <person name="Wilson W."/>
            <person name="Wolfe G."/>
            <person name="Wurch L.L."/>
        </authorList>
    </citation>
    <scope>NUCLEOTIDE SEQUENCE</scope>
</reference>
<keyword evidence="2" id="KW-0813">Transport</keyword>
<dbReference type="OMA" id="PNICGIS"/>
<dbReference type="PROSITE" id="PS50166">
    <property type="entry name" value="IMPORTIN_B_NT"/>
    <property type="match status" value="1"/>
</dbReference>
<protein>
    <recommendedName>
        <fullName evidence="4">Importin N-terminal domain-containing protein</fullName>
    </recommendedName>
</protein>
<dbReference type="GO" id="GO:0006606">
    <property type="term" value="P:protein import into nucleus"/>
    <property type="evidence" value="ECO:0007669"/>
    <property type="project" value="TreeGrafter"/>
</dbReference>
<evidence type="ECO:0000256" key="1">
    <source>
        <dbReference type="ARBA" id="ARBA00004123"/>
    </source>
</evidence>
<evidence type="ECO:0000313" key="5">
    <source>
        <dbReference type="EnsemblProtists" id="EOD31293"/>
    </source>
</evidence>
<dbReference type="InterPro" id="IPR011989">
    <property type="entry name" value="ARM-like"/>
</dbReference>
<dbReference type="PaxDb" id="2903-EOD31293"/>
<dbReference type="SUPFAM" id="SSF48371">
    <property type="entry name" value="ARM repeat"/>
    <property type="match status" value="1"/>
</dbReference>
<dbReference type="STRING" id="2903.R1D7F4"/>
<dbReference type="Proteomes" id="UP000013827">
    <property type="component" value="Unassembled WGS sequence"/>
</dbReference>
<name>A0A0D3K6A8_EMIH1</name>
<dbReference type="KEGG" id="ehx:EMIHUDRAFT_365066"/>
<dbReference type="HOGENOM" id="CLU_1036020_0_0_1"/>
<feature type="domain" description="Importin N-terminal" evidence="4">
    <location>
        <begin position="30"/>
        <end position="106"/>
    </location>
</feature>
<dbReference type="GO" id="GO:0005829">
    <property type="term" value="C:cytosol"/>
    <property type="evidence" value="ECO:0007669"/>
    <property type="project" value="TreeGrafter"/>
</dbReference>
<dbReference type="Gene3D" id="1.25.10.10">
    <property type="entry name" value="Leucine-rich Repeat Variant"/>
    <property type="match status" value="1"/>
</dbReference>
<dbReference type="Pfam" id="PF03810">
    <property type="entry name" value="IBN_N"/>
    <property type="match status" value="1"/>
</dbReference>
<accession>A0A0D3K6A8</accession>
<evidence type="ECO:0000313" key="6">
    <source>
        <dbReference type="Proteomes" id="UP000013827"/>
    </source>
</evidence>
<evidence type="ECO:0000259" key="4">
    <source>
        <dbReference type="PROSITE" id="PS50166"/>
    </source>
</evidence>
<keyword evidence="6" id="KW-1185">Reference proteome</keyword>
<evidence type="ECO:0000256" key="2">
    <source>
        <dbReference type="ARBA" id="ARBA00022448"/>
    </source>
</evidence>
<dbReference type="GO" id="GO:0005635">
    <property type="term" value="C:nuclear envelope"/>
    <property type="evidence" value="ECO:0007669"/>
    <property type="project" value="TreeGrafter"/>
</dbReference>
<dbReference type="PANTHER" id="PTHR10997:SF7">
    <property type="entry name" value="IMPORTIN-11"/>
    <property type="match status" value="1"/>
</dbReference>
<dbReference type="GO" id="GO:0031267">
    <property type="term" value="F:small GTPase binding"/>
    <property type="evidence" value="ECO:0007669"/>
    <property type="project" value="InterPro"/>
</dbReference>
<organism evidence="5 6">
    <name type="scientific">Emiliania huxleyi (strain CCMP1516)</name>
    <dbReference type="NCBI Taxonomy" id="280463"/>
    <lineage>
        <taxon>Eukaryota</taxon>
        <taxon>Haptista</taxon>
        <taxon>Haptophyta</taxon>
        <taxon>Prymnesiophyceae</taxon>
        <taxon>Isochrysidales</taxon>
        <taxon>Noelaerhabdaceae</taxon>
        <taxon>Emiliania</taxon>
    </lineage>
</organism>
<dbReference type="PANTHER" id="PTHR10997">
    <property type="entry name" value="IMPORTIN-7, 8, 11"/>
    <property type="match status" value="1"/>
</dbReference>
<proteinExistence type="predicted"/>
<comment type="subcellular location">
    <subcellularLocation>
        <location evidence="1">Nucleus</location>
    </subcellularLocation>
</comment>
<evidence type="ECO:0000256" key="3">
    <source>
        <dbReference type="ARBA" id="ARBA00023242"/>
    </source>
</evidence>
<dbReference type="EnsemblProtists" id="EOD31293">
    <property type="protein sequence ID" value="EOD31293"/>
    <property type="gene ID" value="EMIHUDRAFT_365066"/>
</dbReference>
<dbReference type="InterPro" id="IPR016024">
    <property type="entry name" value="ARM-type_fold"/>
</dbReference>
<reference evidence="5" key="2">
    <citation type="submission" date="2024-10" db="UniProtKB">
        <authorList>
            <consortium name="EnsemblProtists"/>
        </authorList>
    </citation>
    <scope>IDENTIFICATION</scope>
</reference>
<dbReference type="eggNOG" id="KOG1993">
    <property type="taxonomic scope" value="Eukaryota"/>
</dbReference>